<reference evidence="1" key="2">
    <citation type="submission" date="2023-07" db="EMBL/GenBank/DDBJ databases">
        <authorList>
            <person name="Bai X.-H."/>
            <person name="Wang H.-H."/>
            <person name="Wang J."/>
            <person name="Ma M.-Y."/>
            <person name="Hu H.-H."/>
            <person name="Song Z.-L."/>
            <person name="Ma H.-G."/>
            <person name="Fan Y."/>
            <person name="Du C.-Y."/>
            <person name="Xu J.-C."/>
        </authorList>
    </citation>
    <scope>NUCLEOTIDE SEQUENCE</scope>
    <source>
        <strain evidence="1">CZ1</strain>
    </source>
</reference>
<dbReference type="RefSeq" id="WP_316426110.1">
    <property type="nucleotide sequence ID" value="NZ_CP130144.1"/>
</dbReference>
<dbReference type="AlphaFoldDB" id="A0AA97ALD1"/>
<dbReference type="EMBL" id="CP130144">
    <property type="protein sequence ID" value="WNZ43928.1"/>
    <property type="molecule type" value="Genomic_DNA"/>
</dbReference>
<evidence type="ECO:0000313" key="1">
    <source>
        <dbReference type="EMBL" id="WNZ43928.1"/>
    </source>
</evidence>
<reference evidence="1" key="1">
    <citation type="journal article" date="2023" name="Plants (Basel)">
        <title>Genomic Analysis of Leptolyngbya boryana CZ1 Reveals Efficient Carbon Fixation Modules.</title>
        <authorList>
            <person name="Bai X."/>
            <person name="Wang H."/>
            <person name="Cheng W."/>
            <person name="Wang J."/>
            <person name="Ma M."/>
            <person name="Hu H."/>
            <person name="Song Z."/>
            <person name="Ma H."/>
            <person name="Fan Y."/>
            <person name="Du C."/>
            <person name="Xu J."/>
        </authorList>
    </citation>
    <scope>NUCLEOTIDE SEQUENCE</scope>
    <source>
        <strain evidence="1">CZ1</strain>
    </source>
</reference>
<protein>
    <submittedName>
        <fullName evidence="1">Uncharacterized protein</fullName>
    </submittedName>
</protein>
<dbReference type="InterPro" id="IPR054274">
    <property type="entry name" value="DUF7005"/>
</dbReference>
<sequence length="395" mass="44732">MNVQQFRTEILQAAGAISSEVEELLTYNENHFKLEQLQESACLDVFLNDVSAFAPQIEAWKDYVSDSERVGVYSALKSRLVQLQSPIQAGISTTQQYQSVTRKGAVLDPKIARSSLHLKAENHLKLWIHPTLAGAIPVIVAGCREDFIALYQALAKRNEPVLVPASMGSCIISGYNNWDRVNRYKHQWQAQHPGQTTETEWLVEFQQLIPRKTHYQDQFILLSSGDYSGVSAANLGLPEAEWTAYSLQIRLEHECTHYCTRRFFNSIRNNALDELIADYMGIVAALGYYRSDWFLRFVGLEAFPVYRLGGRLENYRGTPQISDGAFRVLQILVKQAAENLERFDQQILTQDRTRSEKLAILIALAGLTLEELACSQGDKLIQTAVDHTLRSMSTR</sequence>
<dbReference type="Pfam" id="PF22541">
    <property type="entry name" value="DUF7005"/>
    <property type="match status" value="1"/>
</dbReference>
<accession>A0AA97ALD1</accession>
<name>A0AA97ALD1_LEPBY</name>
<gene>
    <name evidence="1" type="ORF">Q2T42_19005</name>
</gene>
<organism evidence="1">
    <name type="scientific">Leptolyngbya boryana CZ1</name>
    <dbReference type="NCBI Taxonomy" id="3060204"/>
    <lineage>
        <taxon>Bacteria</taxon>
        <taxon>Bacillati</taxon>
        <taxon>Cyanobacteriota</taxon>
        <taxon>Cyanophyceae</taxon>
        <taxon>Leptolyngbyales</taxon>
        <taxon>Leptolyngbyaceae</taxon>
        <taxon>Leptolyngbya group</taxon>
        <taxon>Leptolyngbya</taxon>
    </lineage>
</organism>
<proteinExistence type="predicted"/>